<keyword evidence="1" id="KW-0472">Membrane</keyword>
<evidence type="ECO:0000256" key="1">
    <source>
        <dbReference type="SAM" id="Phobius"/>
    </source>
</evidence>
<reference evidence="2" key="1">
    <citation type="submission" date="2023-08" db="EMBL/GenBank/DDBJ databases">
        <authorList>
            <person name="Alioto T."/>
            <person name="Alioto T."/>
            <person name="Gomez Garrido J."/>
        </authorList>
    </citation>
    <scope>NUCLEOTIDE SEQUENCE</scope>
</reference>
<keyword evidence="1" id="KW-1133">Transmembrane helix</keyword>
<dbReference type="Proteomes" id="UP001162480">
    <property type="component" value="Chromosome 17"/>
</dbReference>
<name>A0AA36BI98_OCTVU</name>
<accession>A0AA36BI98</accession>
<evidence type="ECO:0000313" key="3">
    <source>
        <dbReference type="Proteomes" id="UP001162480"/>
    </source>
</evidence>
<evidence type="ECO:0000313" key="2">
    <source>
        <dbReference type="EMBL" id="CAI9734905.1"/>
    </source>
</evidence>
<dbReference type="EMBL" id="OX597830">
    <property type="protein sequence ID" value="CAI9734905.1"/>
    <property type="molecule type" value="Genomic_DNA"/>
</dbReference>
<gene>
    <name evidence="2" type="ORF">OCTVUL_1B027263</name>
</gene>
<sequence length="74" mass="8039">MNQEPKQKPQPCQRPLFKHRLHKLTKAFDVNCSKRRLTAAEKLRRANSGCVVVVLVVAVVIVVAVGGGGDSCGK</sequence>
<keyword evidence="1" id="KW-0812">Transmembrane</keyword>
<keyword evidence="3" id="KW-1185">Reference proteome</keyword>
<proteinExistence type="predicted"/>
<organism evidence="2 3">
    <name type="scientific">Octopus vulgaris</name>
    <name type="common">Common octopus</name>
    <dbReference type="NCBI Taxonomy" id="6645"/>
    <lineage>
        <taxon>Eukaryota</taxon>
        <taxon>Metazoa</taxon>
        <taxon>Spiralia</taxon>
        <taxon>Lophotrochozoa</taxon>
        <taxon>Mollusca</taxon>
        <taxon>Cephalopoda</taxon>
        <taxon>Coleoidea</taxon>
        <taxon>Octopodiformes</taxon>
        <taxon>Octopoda</taxon>
        <taxon>Incirrata</taxon>
        <taxon>Octopodidae</taxon>
        <taxon>Octopus</taxon>
    </lineage>
</organism>
<protein>
    <submittedName>
        <fullName evidence="2">Uncharacterized protein</fullName>
    </submittedName>
</protein>
<dbReference type="AlphaFoldDB" id="A0AA36BI98"/>
<feature type="transmembrane region" description="Helical" evidence="1">
    <location>
        <begin position="46"/>
        <end position="67"/>
    </location>
</feature>